<reference evidence="2 3" key="1">
    <citation type="submission" date="2016-07" db="EMBL/GenBank/DDBJ databases">
        <authorList>
            <person name="Lefevre C.T."/>
        </authorList>
    </citation>
    <scope>NUCLEOTIDE SEQUENCE [LARGE SCALE GENOMIC DNA]</scope>
    <source>
        <strain evidence="2">PR1</strain>
    </source>
</reference>
<dbReference type="Proteomes" id="UP000231658">
    <property type="component" value="Unassembled WGS sequence"/>
</dbReference>
<dbReference type="Gene3D" id="1.20.1260.10">
    <property type="match status" value="1"/>
</dbReference>
<keyword evidence="3" id="KW-1185">Reference proteome</keyword>
<dbReference type="EMBL" id="FLYE01000047">
    <property type="protein sequence ID" value="SCA58046.1"/>
    <property type="molecule type" value="Genomic_DNA"/>
</dbReference>
<dbReference type="AlphaFoldDB" id="A0A1C3RL84"/>
<organism evidence="2 3">
    <name type="scientific">Candidatus Terasakiella magnetica</name>
    <dbReference type="NCBI Taxonomy" id="1867952"/>
    <lineage>
        <taxon>Bacteria</taxon>
        <taxon>Pseudomonadati</taxon>
        <taxon>Pseudomonadota</taxon>
        <taxon>Alphaproteobacteria</taxon>
        <taxon>Rhodospirillales</taxon>
        <taxon>Terasakiellaceae</taxon>
        <taxon>Terasakiella</taxon>
    </lineage>
</organism>
<dbReference type="RefSeq" id="WP_069190050.1">
    <property type="nucleotide sequence ID" value="NZ_FLYE01000047.1"/>
</dbReference>
<dbReference type="Pfam" id="PF02915">
    <property type="entry name" value="Rubrerythrin"/>
    <property type="match status" value="1"/>
</dbReference>
<protein>
    <submittedName>
        <fullName evidence="2">Rubrerythrin</fullName>
    </submittedName>
</protein>
<feature type="domain" description="Rubrerythrin diiron-binding" evidence="1">
    <location>
        <begin position="10"/>
        <end position="68"/>
    </location>
</feature>
<evidence type="ECO:0000259" key="1">
    <source>
        <dbReference type="Pfam" id="PF02915"/>
    </source>
</evidence>
<gene>
    <name evidence="2" type="ORF">MTBPR1_80100</name>
</gene>
<dbReference type="GO" id="GO:0046872">
    <property type="term" value="F:metal ion binding"/>
    <property type="evidence" value="ECO:0007669"/>
    <property type="project" value="InterPro"/>
</dbReference>
<dbReference type="PANTHER" id="PTHR33531">
    <property type="entry name" value="RUBRERYTHRIN SUBFAMILY"/>
    <property type="match status" value="1"/>
</dbReference>
<dbReference type="SUPFAM" id="SSF47240">
    <property type="entry name" value="Ferritin-like"/>
    <property type="match status" value="1"/>
</dbReference>
<dbReference type="InterPro" id="IPR012347">
    <property type="entry name" value="Ferritin-like"/>
</dbReference>
<dbReference type="InterPro" id="IPR009078">
    <property type="entry name" value="Ferritin-like_SF"/>
</dbReference>
<evidence type="ECO:0000313" key="3">
    <source>
        <dbReference type="Proteomes" id="UP000231658"/>
    </source>
</evidence>
<dbReference type="CDD" id="cd01045">
    <property type="entry name" value="Ferritin_like_AB"/>
    <property type="match status" value="1"/>
</dbReference>
<dbReference type="GO" id="GO:0016491">
    <property type="term" value="F:oxidoreductase activity"/>
    <property type="evidence" value="ECO:0007669"/>
    <property type="project" value="InterPro"/>
</dbReference>
<proteinExistence type="predicted"/>
<evidence type="ECO:0000313" key="2">
    <source>
        <dbReference type="EMBL" id="SCA58046.1"/>
    </source>
</evidence>
<name>A0A1C3RL84_9PROT</name>
<sequence>MNLEIKSVEELLAHSISMESEAAERYREIADAMEVHNNLDVAELFNTLAGYADKHAGEMQERAKDLEIPHIAPWDFAWEDGDSPEAADHFQMHYKMTPYHVLQVALKVEKGAHDFYKKIATDSTNPEVVKLAKEFAEEESEHVEMLEGWVGRYPKPDKNWDEDLDPPMMHE</sequence>
<dbReference type="STRING" id="1867952.MTBPR1_80100"/>
<dbReference type="Pfam" id="PF13668">
    <property type="entry name" value="Ferritin_2"/>
    <property type="match status" value="1"/>
</dbReference>
<dbReference type="OrthoDB" id="5765875at2"/>
<dbReference type="PANTHER" id="PTHR33531:SF7">
    <property type="entry name" value="HYPOTHETICAL MEMBRANE PROTEIN, CONSERVED"/>
    <property type="match status" value="1"/>
</dbReference>
<accession>A0A1C3RL84</accession>
<dbReference type="InterPro" id="IPR003251">
    <property type="entry name" value="Rr_diiron-bd_dom"/>
</dbReference>